<organism evidence="2 3">
    <name type="scientific">Cherax quadricarinatus</name>
    <name type="common">Australian red claw crayfish</name>
    <dbReference type="NCBI Taxonomy" id="27406"/>
    <lineage>
        <taxon>Eukaryota</taxon>
        <taxon>Metazoa</taxon>
        <taxon>Ecdysozoa</taxon>
        <taxon>Arthropoda</taxon>
        <taxon>Crustacea</taxon>
        <taxon>Multicrustacea</taxon>
        <taxon>Malacostraca</taxon>
        <taxon>Eumalacostraca</taxon>
        <taxon>Eucarida</taxon>
        <taxon>Decapoda</taxon>
        <taxon>Pleocyemata</taxon>
        <taxon>Astacidea</taxon>
        <taxon>Parastacoidea</taxon>
        <taxon>Parastacidae</taxon>
        <taxon>Cherax</taxon>
    </lineage>
</organism>
<evidence type="ECO:0008006" key="4">
    <source>
        <dbReference type="Google" id="ProtNLM"/>
    </source>
</evidence>
<dbReference type="GO" id="GO:0008670">
    <property type="term" value="F:2,4-dienoyl-CoA reductase (NADPH) activity"/>
    <property type="evidence" value="ECO:0007669"/>
    <property type="project" value="TreeGrafter"/>
</dbReference>
<evidence type="ECO:0000313" key="3">
    <source>
        <dbReference type="Proteomes" id="UP001445076"/>
    </source>
</evidence>
<dbReference type="SUPFAM" id="SSF51735">
    <property type="entry name" value="NAD(P)-binding Rossmann-fold domains"/>
    <property type="match status" value="1"/>
</dbReference>
<dbReference type="PRINTS" id="PR00081">
    <property type="entry name" value="GDHRDH"/>
</dbReference>
<sequence>MMFCPGYRHFLLRNITPSPARHLQAVHTSAFIQDKPNEGPQAKYFPALKTPMLPKDTFKGKTVFITGGGTGLGKGMAMMLSSLGANVVIAARRLTVLEATASEISSKTGNQVLAVQMDVRDAANVTAAFDSCEAKFGLPNIIINNAAGNFISPSERLSPNAWKTITDIVLNGTAYVTLEAGKRLIKANQGGVFLSITTPYTRSGSAFVSPSASAKAGVETLTRSLTAEWGKYGMRFNCIAPGPIGTEGASSRLDPTGKFMKRAHEYIPAGRLGEVEEVANLATYLVSDYSTWISGETVGLDGGEYRNLAGEFNMLATIPQEQWDMLALLIRQKNEQSKENKKSTS</sequence>
<dbReference type="CDD" id="cd05369">
    <property type="entry name" value="TER_DECR_SDR_a"/>
    <property type="match status" value="1"/>
</dbReference>
<dbReference type="PANTHER" id="PTHR43658:SF8">
    <property type="entry name" value="17-BETA-HYDROXYSTEROID DEHYDROGENASE 14-RELATED"/>
    <property type="match status" value="1"/>
</dbReference>
<proteinExistence type="predicted"/>
<dbReference type="PANTHER" id="PTHR43658">
    <property type="entry name" value="SHORT-CHAIN DEHYDROGENASE/REDUCTASE"/>
    <property type="match status" value="1"/>
</dbReference>
<keyword evidence="1" id="KW-0560">Oxidoreductase</keyword>
<evidence type="ECO:0000256" key="1">
    <source>
        <dbReference type="ARBA" id="ARBA00023002"/>
    </source>
</evidence>
<dbReference type="Gene3D" id="3.40.50.720">
    <property type="entry name" value="NAD(P)-binding Rossmann-like Domain"/>
    <property type="match status" value="1"/>
</dbReference>
<dbReference type="InterPro" id="IPR036291">
    <property type="entry name" value="NAD(P)-bd_dom_sf"/>
</dbReference>
<dbReference type="InterPro" id="IPR002347">
    <property type="entry name" value="SDR_fam"/>
</dbReference>
<dbReference type="FunFam" id="3.40.50.720:FF:000084">
    <property type="entry name" value="Short-chain dehydrogenase reductase"/>
    <property type="match status" value="1"/>
</dbReference>
<accession>A0AAW0YD68</accession>
<dbReference type="GO" id="GO:0005739">
    <property type="term" value="C:mitochondrion"/>
    <property type="evidence" value="ECO:0007669"/>
    <property type="project" value="TreeGrafter"/>
</dbReference>
<dbReference type="Proteomes" id="UP001445076">
    <property type="component" value="Unassembled WGS sequence"/>
</dbReference>
<dbReference type="AlphaFoldDB" id="A0AAW0YD68"/>
<reference evidence="2 3" key="1">
    <citation type="journal article" date="2024" name="BMC Genomics">
        <title>Genome assembly of redclaw crayfish (Cherax quadricarinatus) provides insights into its immune adaptation and hypoxia tolerance.</title>
        <authorList>
            <person name="Liu Z."/>
            <person name="Zheng J."/>
            <person name="Li H."/>
            <person name="Fang K."/>
            <person name="Wang S."/>
            <person name="He J."/>
            <person name="Zhou D."/>
            <person name="Weng S."/>
            <person name="Chi M."/>
            <person name="Gu Z."/>
            <person name="He J."/>
            <person name="Li F."/>
            <person name="Wang M."/>
        </authorList>
    </citation>
    <scope>NUCLEOTIDE SEQUENCE [LARGE SCALE GENOMIC DNA]</scope>
    <source>
        <strain evidence="2">ZL_2023a</strain>
    </source>
</reference>
<name>A0AAW0YD68_CHEQU</name>
<evidence type="ECO:0000313" key="2">
    <source>
        <dbReference type="EMBL" id="KAK8753335.1"/>
    </source>
</evidence>
<protein>
    <recommendedName>
        <fullName evidence="4">2,4-dienoyl-CoA reductase, mitochondrial</fullName>
    </recommendedName>
</protein>
<dbReference type="GO" id="GO:0006635">
    <property type="term" value="P:fatty acid beta-oxidation"/>
    <property type="evidence" value="ECO:0007669"/>
    <property type="project" value="TreeGrafter"/>
</dbReference>
<dbReference type="Pfam" id="PF13561">
    <property type="entry name" value="adh_short_C2"/>
    <property type="match status" value="1"/>
</dbReference>
<gene>
    <name evidence="2" type="ORF">OTU49_003953</name>
</gene>
<dbReference type="EMBL" id="JARKIK010000003">
    <property type="protein sequence ID" value="KAK8753335.1"/>
    <property type="molecule type" value="Genomic_DNA"/>
</dbReference>
<comment type="caution">
    <text evidence="2">The sequence shown here is derived from an EMBL/GenBank/DDBJ whole genome shotgun (WGS) entry which is preliminary data.</text>
</comment>
<keyword evidence="3" id="KW-1185">Reference proteome</keyword>